<dbReference type="Proteomes" id="UP000298663">
    <property type="component" value="Unassembled WGS sequence"/>
</dbReference>
<proteinExistence type="predicted"/>
<gene>
    <name evidence="1" type="ORF">L596_017722</name>
</gene>
<evidence type="ECO:0000313" key="2">
    <source>
        <dbReference type="Proteomes" id="UP000298663"/>
    </source>
</evidence>
<organism evidence="1 2">
    <name type="scientific">Steinernema carpocapsae</name>
    <name type="common">Entomopathogenic nematode</name>
    <dbReference type="NCBI Taxonomy" id="34508"/>
    <lineage>
        <taxon>Eukaryota</taxon>
        <taxon>Metazoa</taxon>
        <taxon>Ecdysozoa</taxon>
        <taxon>Nematoda</taxon>
        <taxon>Chromadorea</taxon>
        <taxon>Rhabditida</taxon>
        <taxon>Tylenchina</taxon>
        <taxon>Panagrolaimomorpha</taxon>
        <taxon>Strongyloidoidea</taxon>
        <taxon>Steinernematidae</taxon>
        <taxon>Steinernema</taxon>
    </lineage>
</organism>
<comment type="caution">
    <text evidence="1">The sequence shown here is derived from an EMBL/GenBank/DDBJ whole genome shotgun (WGS) entry which is preliminary data.</text>
</comment>
<reference evidence="1 2" key="1">
    <citation type="journal article" date="2015" name="Genome Biol.">
        <title>Comparative genomics of Steinernema reveals deeply conserved gene regulatory networks.</title>
        <authorList>
            <person name="Dillman A.R."/>
            <person name="Macchietto M."/>
            <person name="Porter C.F."/>
            <person name="Rogers A."/>
            <person name="Williams B."/>
            <person name="Antoshechkin I."/>
            <person name="Lee M.M."/>
            <person name="Goodwin Z."/>
            <person name="Lu X."/>
            <person name="Lewis E.E."/>
            <person name="Goodrich-Blair H."/>
            <person name="Stock S.P."/>
            <person name="Adams B.J."/>
            <person name="Sternberg P.W."/>
            <person name="Mortazavi A."/>
        </authorList>
    </citation>
    <scope>NUCLEOTIDE SEQUENCE [LARGE SCALE GENOMIC DNA]</scope>
    <source>
        <strain evidence="1 2">ALL</strain>
    </source>
</reference>
<accession>A0A4U5N2U1</accession>
<evidence type="ECO:0008006" key="3">
    <source>
        <dbReference type="Google" id="ProtNLM"/>
    </source>
</evidence>
<dbReference type="EMBL" id="AZBU02000005">
    <property type="protein sequence ID" value="TKR76608.1"/>
    <property type="molecule type" value="Genomic_DNA"/>
</dbReference>
<name>A0A4U5N2U1_STECR</name>
<protein>
    <recommendedName>
        <fullName evidence="3">F-box associated domain-containing protein</fullName>
    </recommendedName>
</protein>
<evidence type="ECO:0000313" key="1">
    <source>
        <dbReference type="EMBL" id="TKR76608.1"/>
    </source>
</evidence>
<sequence>MDTVPAEFAQEIFVSSSWVHQMCPRASLLTGIFGLSAINHYEQSHGKELVFLDGAVRSSCYFNFKMKPMASNATGPLLKYRRFTELVFGGFLNSDPPVKETLVSEFIENAGMGKLALYTFDLHEKWIEHLTLWKTLASVTVSVEMTEPVAKFLEGLLNLKRIIELDLIGCRGSCEDLGLKFLQQSDLRFLTLGRFHKKWKKRILGLWQEDSTRLSGKTVIWSCHVSLLNKTFERIEHTETNRLRYESKDFIVEYKKLKEKVTMSIIRFL</sequence>
<keyword evidence="2" id="KW-1185">Reference proteome</keyword>
<dbReference type="AlphaFoldDB" id="A0A4U5N2U1"/>
<reference evidence="1 2" key="2">
    <citation type="journal article" date="2019" name="G3 (Bethesda)">
        <title>Hybrid Assembly of the Genome of the Entomopathogenic Nematode Steinernema carpocapsae Identifies the X-Chromosome.</title>
        <authorList>
            <person name="Serra L."/>
            <person name="Macchietto M."/>
            <person name="Macias-Munoz A."/>
            <person name="McGill C.J."/>
            <person name="Rodriguez I.M."/>
            <person name="Rodriguez B."/>
            <person name="Murad R."/>
            <person name="Mortazavi A."/>
        </authorList>
    </citation>
    <scope>NUCLEOTIDE SEQUENCE [LARGE SCALE GENOMIC DNA]</scope>
    <source>
        <strain evidence="1 2">ALL</strain>
    </source>
</reference>